<sequence length="169" mass="19107">MGWIRLKASFGVDRLEQGGTHPYDASVKEESTEHIEVVNTHDDPASLSPARTYPFQPKSIPEASLPFISASIVVAQKIGKRKEQRTWIVVDNIVYDCADFVHEHPGGNDVIESFRGEDCSWQFWRFHNKEHLKEIGGSLRVGRTKGVKNRFPEPKQFIGSSIIGSSDEW</sequence>
<dbReference type="InterPro" id="IPR001199">
    <property type="entry name" value="Cyt_B5-like_heme/steroid-bd"/>
</dbReference>
<dbReference type="GO" id="GO:0020037">
    <property type="term" value="F:heme binding"/>
    <property type="evidence" value="ECO:0007669"/>
    <property type="project" value="UniProtKB-UniRule"/>
</dbReference>
<dbReference type="InterPro" id="IPR050668">
    <property type="entry name" value="Cytochrome_b5"/>
</dbReference>
<evidence type="ECO:0000256" key="3">
    <source>
        <dbReference type="ARBA" id="ARBA00023004"/>
    </source>
</evidence>
<dbReference type="PANTHER" id="PTHR19359">
    <property type="entry name" value="CYTOCHROME B5"/>
    <property type="match status" value="1"/>
</dbReference>
<dbReference type="PROSITE" id="PS50255">
    <property type="entry name" value="CYTOCHROME_B5_2"/>
    <property type="match status" value="1"/>
</dbReference>
<keyword evidence="2 5" id="KW-0479">Metal-binding</keyword>
<dbReference type="Gene3D" id="3.10.120.10">
    <property type="entry name" value="Cytochrome b5-like heme/steroid binding domain"/>
    <property type="match status" value="1"/>
</dbReference>
<dbReference type="STRING" id="357750.A0A2S6BSX3"/>
<gene>
    <name evidence="7" type="ORF">CBER1_06280</name>
</gene>
<dbReference type="PANTHER" id="PTHR19359:SF95">
    <property type="entry name" value="CYTOCHROME B5 TYPE B"/>
    <property type="match status" value="1"/>
</dbReference>
<keyword evidence="3 5" id="KW-0408">Iron</keyword>
<organism evidence="7 8">
    <name type="scientific">Cercospora berteroae</name>
    <dbReference type="NCBI Taxonomy" id="357750"/>
    <lineage>
        <taxon>Eukaryota</taxon>
        <taxon>Fungi</taxon>
        <taxon>Dikarya</taxon>
        <taxon>Ascomycota</taxon>
        <taxon>Pezizomycotina</taxon>
        <taxon>Dothideomycetes</taxon>
        <taxon>Dothideomycetidae</taxon>
        <taxon>Mycosphaerellales</taxon>
        <taxon>Mycosphaerellaceae</taxon>
        <taxon>Cercospora</taxon>
    </lineage>
</organism>
<dbReference type="GO" id="GO:0016020">
    <property type="term" value="C:membrane"/>
    <property type="evidence" value="ECO:0007669"/>
    <property type="project" value="TreeGrafter"/>
</dbReference>
<dbReference type="SUPFAM" id="SSF55856">
    <property type="entry name" value="Cytochrome b5-like heme/steroid binding domain"/>
    <property type="match status" value="1"/>
</dbReference>
<dbReference type="Proteomes" id="UP000237631">
    <property type="component" value="Unassembled WGS sequence"/>
</dbReference>
<evidence type="ECO:0000259" key="6">
    <source>
        <dbReference type="PROSITE" id="PS50255"/>
    </source>
</evidence>
<feature type="domain" description="Cytochrome b5 heme-binding" evidence="6">
    <location>
        <begin position="65"/>
        <end position="145"/>
    </location>
</feature>
<evidence type="ECO:0000313" key="7">
    <source>
        <dbReference type="EMBL" id="PPJ50577.1"/>
    </source>
</evidence>
<proteinExistence type="inferred from homology"/>
<keyword evidence="8" id="KW-1185">Reference proteome</keyword>
<evidence type="ECO:0000313" key="8">
    <source>
        <dbReference type="Proteomes" id="UP000237631"/>
    </source>
</evidence>
<dbReference type="InterPro" id="IPR018506">
    <property type="entry name" value="Cyt_B5_heme-BS"/>
</dbReference>
<evidence type="ECO:0000256" key="2">
    <source>
        <dbReference type="ARBA" id="ARBA00022723"/>
    </source>
</evidence>
<evidence type="ECO:0000256" key="1">
    <source>
        <dbReference type="ARBA" id="ARBA00022617"/>
    </source>
</evidence>
<dbReference type="PROSITE" id="PS00191">
    <property type="entry name" value="CYTOCHROME_B5_1"/>
    <property type="match status" value="1"/>
</dbReference>
<protein>
    <recommendedName>
        <fullName evidence="6">Cytochrome b5 heme-binding domain-containing protein</fullName>
    </recommendedName>
</protein>
<evidence type="ECO:0000256" key="4">
    <source>
        <dbReference type="ARBA" id="ARBA00038168"/>
    </source>
</evidence>
<dbReference type="OrthoDB" id="260519at2759"/>
<dbReference type="InterPro" id="IPR036400">
    <property type="entry name" value="Cyt_B5-like_heme/steroid_sf"/>
</dbReference>
<dbReference type="AlphaFoldDB" id="A0A2S6BSX3"/>
<comment type="similarity">
    <text evidence="4 5">Belongs to the cytochrome b5 family.</text>
</comment>
<evidence type="ECO:0000256" key="5">
    <source>
        <dbReference type="RuleBase" id="RU362121"/>
    </source>
</evidence>
<keyword evidence="1 5" id="KW-0349">Heme</keyword>
<accession>A0A2S6BSX3</accession>
<dbReference type="SMART" id="SM01117">
    <property type="entry name" value="Cyt-b5"/>
    <property type="match status" value="1"/>
</dbReference>
<name>A0A2S6BSX3_9PEZI</name>
<comment type="caution">
    <text evidence="7">The sequence shown here is derived from an EMBL/GenBank/DDBJ whole genome shotgun (WGS) entry which is preliminary data.</text>
</comment>
<reference evidence="8" key="1">
    <citation type="journal article" date="2017" name="bioRxiv">
        <title>Conservation of a gene cluster reveals novel cercosporin biosynthetic mechanisms and extends production to the genus Colletotrichum.</title>
        <authorList>
            <person name="de Jonge R."/>
            <person name="Ebert M.K."/>
            <person name="Huitt-Roehl C.R."/>
            <person name="Pal P."/>
            <person name="Suttle J.C."/>
            <person name="Spanner R.E."/>
            <person name="Neubauer J.D."/>
            <person name="Jurick W.M.II."/>
            <person name="Stott K.A."/>
            <person name="Secor G.A."/>
            <person name="Thomma B.P.H.J."/>
            <person name="Van de Peer Y."/>
            <person name="Townsend C.A."/>
            <person name="Bolton M.D."/>
        </authorList>
    </citation>
    <scope>NUCLEOTIDE SEQUENCE [LARGE SCALE GENOMIC DNA]</scope>
    <source>
        <strain evidence="8">CBS538.71</strain>
    </source>
</reference>
<dbReference type="Pfam" id="PF00173">
    <property type="entry name" value="Cyt-b5"/>
    <property type="match status" value="1"/>
</dbReference>
<dbReference type="GO" id="GO:0046872">
    <property type="term" value="F:metal ion binding"/>
    <property type="evidence" value="ECO:0007669"/>
    <property type="project" value="UniProtKB-UniRule"/>
</dbReference>
<dbReference type="EMBL" id="PNEN01001781">
    <property type="protein sequence ID" value="PPJ50577.1"/>
    <property type="molecule type" value="Genomic_DNA"/>
</dbReference>